<accession>A0A8J8T3D4</accession>
<dbReference type="Proteomes" id="UP000785679">
    <property type="component" value="Unassembled WGS sequence"/>
</dbReference>
<proteinExistence type="predicted"/>
<evidence type="ECO:0000313" key="1">
    <source>
        <dbReference type="EMBL" id="TNV79983.1"/>
    </source>
</evidence>
<organism evidence="1 2">
    <name type="scientific">Halteria grandinella</name>
    <dbReference type="NCBI Taxonomy" id="5974"/>
    <lineage>
        <taxon>Eukaryota</taxon>
        <taxon>Sar</taxon>
        <taxon>Alveolata</taxon>
        <taxon>Ciliophora</taxon>
        <taxon>Intramacronucleata</taxon>
        <taxon>Spirotrichea</taxon>
        <taxon>Stichotrichia</taxon>
        <taxon>Sporadotrichida</taxon>
        <taxon>Halteriidae</taxon>
        <taxon>Halteria</taxon>
    </lineage>
</organism>
<sequence>MVVQQLDLSFLRQRLQQGAHLASRCGEGDTYKAVLPNMVTGLHLGGCSFQAGFGCYKLVPGSLLTLTCVAFGYLCADEQSLS</sequence>
<keyword evidence="2" id="KW-1185">Reference proteome</keyword>
<dbReference type="EMBL" id="RRYP01008136">
    <property type="protein sequence ID" value="TNV79983.1"/>
    <property type="molecule type" value="Genomic_DNA"/>
</dbReference>
<comment type="caution">
    <text evidence="1">The sequence shown here is derived from an EMBL/GenBank/DDBJ whole genome shotgun (WGS) entry which is preliminary data.</text>
</comment>
<name>A0A8J8T3D4_HALGN</name>
<gene>
    <name evidence="1" type="ORF">FGO68_gene4662</name>
</gene>
<dbReference type="AlphaFoldDB" id="A0A8J8T3D4"/>
<evidence type="ECO:0000313" key="2">
    <source>
        <dbReference type="Proteomes" id="UP000785679"/>
    </source>
</evidence>
<reference evidence="1" key="1">
    <citation type="submission" date="2019-06" db="EMBL/GenBank/DDBJ databases">
        <authorList>
            <person name="Zheng W."/>
        </authorList>
    </citation>
    <scope>NUCLEOTIDE SEQUENCE</scope>
    <source>
        <strain evidence="1">QDHG01</strain>
    </source>
</reference>
<protein>
    <submittedName>
        <fullName evidence="1">Uncharacterized protein</fullName>
    </submittedName>
</protein>